<name>A0ABS7U5P8_9BACT</name>
<keyword evidence="3" id="KW-1185">Reference proteome</keyword>
<evidence type="ECO:0008006" key="4">
    <source>
        <dbReference type="Google" id="ProtNLM"/>
    </source>
</evidence>
<comment type="caution">
    <text evidence="2">The sequence shown here is derived from an EMBL/GenBank/DDBJ whole genome shotgun (WGS) entry which is preliminary data.</text>
</comment>
<dbReference type="RefSeq" id="WP_224197593.1">
    <property type="nucleotide sequence ID" value="NZ_JAIRAU010000059.1"/>
</dbReference>
<evidence type="ECO:0000313" key="2">
    <source>
        <dbReference type="EMBL" id="MBZ5715853.1"/>
    </source>
</evidence>
<feature type="compositionally biased region" description="Low complexity" evidence="1">
    <location>
        <begin position="28"/>
        <end position="47"/>
    </location>
</feature>
<evidence type="ECO:0000256" key="1">
    <source>
        <dbReference type="SAM" id="MobiDB-lite"/>
    </source>
</evidence>
<organism evidence="2 3">
    <name type="scientific">Nannocystis pusilla</name>
    <dbReference type="NCBI Taxonomy" id="889268"/>
    <lineage>
        <taxon>Bacteria</taxon>
        <taxon>Pseudomonadati</taxon>
        <taxon>Myxococcota</taxon>
        <taxon>Polyangia</taxon>
        <taxon>Nannocystales</taxon>
        <taxon>Nannocystaceae</taxon>
        <taxon>Nannocystis</taxon>
    </lineage>
</organism>
<sequence>MKSINLLLFMLCAIACGPGKDGGDDTSESSSGSTGATSTDPPTTGATVESSGTEGEPGLCVAATPGSPAVPECELDFCPPASKHIVAHDDDGAPGLKCNHWSGFCNSSNDDYQAFMFESEDLVIYLSFDPQLERSDASFKANFKYLWAQVEFPPDPTDHSHFYEQTEDLSGLEIFDSFAFADGRLKASLQLDVDRVWQRVASNHPECVAGDIAGQCSCTYTGLAIPVTIDIDLAVEP</sequence>
<gene>
    <name evidence="2" type="ORF">K7C98_42045</name>
</gene>
<feature type="region of interest" description="Disordered" evidence="1">
    <location>
        <begin position="23"/>
        <end position="58"/>
    </location>
</feature>
<accession>A0ABS7U5P8</accession>
<dbReference type="EMBL" id="JAIRAU010000059">
    <property type="protein sequence ID" value="MBZ5715853.1"/>
    <property type="molecule type" value="Genomic_DNA"/>
</dbReference>
<proteinExistence type="predicted"/>
<reference evidence="2" key="1">
    <citation type="submission" date="2021-08" db="EMBL/GenBank/DDBJ databases">
        <authorList>
            <person name="Stevens D.C."/>
        </authorList>
    </citation>
    <scope>NUCLEOTIDE SEQUENCE</scope>
    <source>
        <strain evidence="2">DSM 53165</strain>
    </source>
</reference>
<protein>
    <recommendedName>
        <fullName evidence="4">Lipoprotein</fullName>
    </recommendedName>
</protein>
<dbReference type="Proteomes" id="UP001139031">
    <property type="component" value="Unassembled WGS sequence"/>
</dbReference>
<evidence type="ECO:0000313" key="3">
    <source>
        <dbReference type="Proteomes" id="UP001139031"/>
    </source>
</evidence>